<dbReference type="Proteomes" id="UP001169760">
    <property type="component" value="Unassembled WGS sequence"/>
</dbReference>
<organism evidence="1 2">
    <name type="scientific">Saccharophagus degradans</name>
    <dbReference type="NCBI Taxonomy" id="86304"/>
    <lineage>
        <taxon>Bacteria</taxon>
        <taxon>Pseudomonadati</taxon>
        <taxon>Pseudomonadota</taxon>
        <taxon>Gammaproteobacteria</taxon>
        <taxon>Cellvibrionales</taxon>
        <taxon>Cellvibrionaceae</taxon>
        <taxon>Saccharophagus</taxon>
    </lineage>
</organism>
<protein>
    <recommendedName>
        <fullName evidence="3">Co-chaperone DjlA N-terminal domain-containing protein</fullName>
    </recommendedName>
</protein>
<name>A0AAW7X745_9GAMM</name>
<comment type="caution">
    <text evidence="1">The sequence shown here is derived from an EMBL/GenBank/DDBJ whole genome shotgun (WGS) entry which is preliminary data.</text>
</comment>
<proteinExistence type="predicted"/>
<dbReference type="EMBL" id="JAUOPB010000006">
    <property type="protein sequence ID" value="MDO6422692.1"/>
    <property type="molecule type" value="Genomic_DNA"/>
</dbReference>
<dbReference type="RefSeq" id="WP_011466503.1">
    <property type="nucleotide sequence ID" value="NZ_JAUOPB010000006.1"/>
</dbReference>
<reference evidence="1" key="1">
    <citation type="submission" date="2023-07" db="EMBL/GenBank/DDBJ databases">
        <title>Genome content predicts the carbon catabolic preferences of heterotrophic bacteria.</title>
        <authorList>
            <person name="Gralka M."/>
        </authorList>
    </citation>
    <scope>NUCLEOTIDE SEQUENCE</scope>
    <source>
        <strain evidence="1">I3M17_2</strain>
    </source>
</reference>
<evidence type="ECO:0000313" key="2">
    <source>
        <dbReference type="Proteomes" id="UP001169760"/>
    </source>
</evidence>
<evidence type="ECO:0008006" key="3">
    <source>
        <dbReference type="Google" id="ProtNLM"/>
    </source>
</evidence>
<dbReference type="GeneID" id="98611735"/>
<gene>
    <name evidence="1" type="ORF">Q4521_09420</name>
</gene>
<evidence type="ECO:0000313" key="1">
    <source>
        <dbReference type="EMBL" id="MDO6422692.1"/>
    </source>
</evidence>
<accession>A0AAW7X745</accession>
<sequence length="176" mass="19522">MHILIGLITAIAGLVWALHSLQNAGVNLNGFNPFYWMRRRKWEKSLGTKPIHRLTDPMEAAALLVTAVALKEGELSRDAKADLINLFATEFRITTDQATELYGASCYLLKDVMDIDAEVKAVLSPSIEQFQSHHKTSFLSMLNSAANFEGQPNANQKVLIEKIIAQIEGPVDGKSW</sequence>
<dbReference type="AlphaFoldDB" id="A0AAW7X745"/>